<gene>
    <name evidence="1" type="ORF">OED52_14895</name>
</gene>
<sequence>MGEVTELPVGDDDGTDRAAAGTSREERIEALRRRITAIPARSETVPDARGDAETGADRLLPVPEPLAELLPHGGLVRGTVVSVSGATSLLLGMLAAATAAGGYAAVIGLRRLGLLAAAEMGARLQRLVVIPDPGPDPVEIAAVLLDGIDLVVLGLGGTSVPSSRARAVAARVRSRRAVLVVTDGRWEGAHTRLEARIGGYHGVDGPGRGRLCGTRLAVRAHGRAFPPRSVRVEVCADRDAVTWTPAAEGRTRTGTDRVRTAAR</sequence>
<protein>
    <submittedName>
        <fullName evidence="1">Uncharacterized protein</fullName>
    </submittedName>
</protein>
<reference evidence="1" key="1">
    <citation type="submission" date="2022-10" db="EMBL/GenBank/DDBJ databases">
        <title>Rhodococcus ferula Z13 complete genome.</title>
        <authorList>
            <person name="Long X."/>
            <person name="Zang M."/>
        </authorList>
    </citation>
    <scope>NUCLEOTIDE SEQUENCE</scope>
    <source>
        <strain evidence="1">Z13</strain>
    </source>
</reference>
<dbReference type="EMBL" id="CP107551">
    <property type="protein sequence ID" value="UYP21066.1"/>
    <property type="molecule type" value="Genomic_DNA"/>
</dbReference>
<accession>A0ACD4DLZ6</accession>
<evidence type="ECO:0000313" key="2">
    <source>
        <dbReference type="Proteomes" id="UP001156484"/>
    </source>
</evidence>
<keyword evidence="2" id="KW-1185">Reference proteome</keyword>
<organism evidence="1 2">
    <name type="scientific">Rhodococcus sacchari</name>
    <dbReference type="NCBI Taxonomy" id="2962047"/>
    <lineage>
        <taxon>Bacteria</taxon>
        <taxon>Bacillati</taxon>
        <taxon>Actinomycetota</taxon>
        <taxon>Actinomycetes</taxon>
        <taxon>Mycobacteriales</taxon>
        <taxon>Nocardiaceae</taxon>
        <taxon>Rhodococcus</taxon>
    </lineage>
</organism>
<name>A0ACD4DLZ6_9NOCA</name>
<proteinExistence type="predicted"/>
<evidence type="ECO:0000313" key="1">
    <source>
        <dbReference type="EMBL" id="UYP21066.1"/>
    </source>
</evidence>
<dbReference type="Proteomes" id="UP001156484">
    <property type="component" value="Chromosome"/>
</dbReference>